<comment type="function">
    <text evidence="5">Attaches a formyl group to the free amino group of methionyl-tRNA(fMet). The formyl group appears to play a dual role in the initiator identity of N-formylmethionyl-tRNA by promoting its recognition by IF2 and preventing the misappropriation of this tRNA by the elongation apparatus.</text>
</comment>
<dbReference type="InterPro" id="IPR005793">
    <property type="entry name" value="Formyl_trans_C"/>
</dbReference>
<dbReference type="PANTHER" id="PTHR11138">
    <property type="entry name" value="METHIONYL-TRNA FORMYLTRANSFERASE"/>
    <property type="match status" value="1"/>
</dbReference>
<dbReference type="InterPro" id="IPR005794">
    <property type="entry name" value="Fmt"/>
</dbReference>
<dbReference type="SUPFAM" id="SSF50486">
    <property type="entry name" value="FMT C-terminal domain-like"/>
    <property type="match status" value="1"/>
</dbReference>
<evidence type="ECO:0000256" key="3">
    <source>
        <dbReference type="ARBA" id="ARBA00022679"/>
    </source>
</evidence>
<evidence type="ECO:0000259" key="6">
    <source>
        <dbReference type="Pfam" id="PF00551"/>
    </source>
</evidence>
<feature type="domain" description="Formyl transferase N-terminal" evidence="6">
    <location>
        <begin position="1"/>
        <end position="178"/>
    </location>
</feature>
<dbReference type="InterPro" id="IPR011034">
    <property type="entry name" value="Formyl_transferase-like_C_sf"/>
</dbReference>
<gene>
    <name evidence="5" type="primary">fmt</name>
    <name evidence="8" type="ORF">H7313_07820</name>
</gene>
<dbReference type="Pfam" id="PF02911">
    <property type="entry name" value="Formyl_trans_C"/>
    <property type="match status" value="1"/>
</dbReference>
<proteinExistence type="inferred from homology"/>
<comment type="caution">
    <text evidence="8">The sequence shown here is derived from an EMBL/GenBank/DDBJ whole genome shotgun (WGS) entry which is preliminary data.</text>
</comment>
<evidence type="ECO:0000313" key="8">
    <source>
        <dbReference type="EMBL" id="MBC2889253.1"/>
    </source>
</evidence>
<dbReference type="Gene3D" id="3.40.50.12230">
    <property type="match status" value="1"/>
</dbReference>
<dbReference type="EMBL" id="JACMSE010000004">
    <property type="protein sequence ID" value="MBC2889253.1"/>
    <property type="molecule type" value="Genomic_DNA"/>
</dbReference>
<organism evidence="8 9">
    <name type="scientific">Gordonibacter massiliensis</name>
    <name type="common">ex Traore et al. 2017</name>
    <dbReference type="NCBI Taxonomy" id="1841863"/>
    <lineage>
        <taxon>Bacteria</taxon>
        <taxon>Bacillati</taxon>
        <taxon>Actinomycetota</taxon>
        <taxon>Coriobacteriia</taxon>
        <taxon>Eggerthellales</taxon>
        <taxon>Eggerthellaceae</taxon>
        <taxon>Gordonibacter</taxon>
    </lineage>
</organism>
<dbReference type="HAMAP" id="MF_00182">
    <property type="entry name" value="Formyl_trans"/>
    <property type="match status" value="1"/>
</dbReference>
<dbReference type="PANTHER" id="PTHR11138:SF5">
    <property type="entry name" value="METHIONYL-TRNA FORMYLTRANSFERASE, MITOCHONDRIAL"/>
    <property type="match status" value="1"/>
</dbReference>
<dbReference type="Pfam" id="PF00551">
    <property type="entry name" value="Formyl_trans_N"/>
    <property type="match status" value="1"/>
</dbReference>
<feature type="domain" description="Formyl transferase C-terminal" evidence="7">
    <location>
        <begin position="213"/>
        <end position="303"/>
    </location>
</feature>
<reference evidence="8 9" key="1">
    <citation type="submission" date="2020-08" db="EMBL/GenBank/DDBJ databases">
        <authorList>
            <person name="Liu C."/>
            <person name="Sun Q."/>
        </authorList>
    </citation>
    <scope>NUCLEOTIDE SEQUENCE [LARGE SCALE GENOMIC DNA]</scope>
    <source>
        <strain evidence="8 9">N22</strain>
    </source>
</reference>
<dbReference type="CDD" id="cd08646">
    <property type="entry name" value="FMT_core_Met-tRNA-FMT_N"/>
    <property type="match status" value="1"/>
</dbReference>
<dbReference type="Proteomes" id="UP000587396">
    <property type="component" value="Unassembled WGS sequence"/>
</dbReference>
<comment type="catalytic activity">
    <reaction evidence="5">
        <text>L-methionyl-tRNA(fMet) + (6R)-10-formyltetrahydrofolate = N-formyl-L-methionyl-tRNA(fMet) + (6S)-5,6,7,8-tetrahydrofolate + H(+)</text>
        <dbReference type="Rhea" id="RHEA:24380"/>
        <dbReference type="Rhea" id="RHEA-COMP:9952"/>
        <dbReference type="Rhea" id="RHEA-COMP:9953"/>
        <dbReference type="ChEBI" id="CHEBI:15378"/>
        <dbReference type="ChEBI" id="CHEBI:57453"/>
        <dbReference type="ChEBI" id="CHEBI:78530"/>
        <dbReference type="ChEBI" id="CHEBI:78844"/>
        <dbReference type="ChEBI" id="CHEBI:195366"/>
        <dbReference type="EC" id="2.1.2.9"/>
    </reaction>
</comment>
<name>A0A842JBK5_9ACTN</name>
<feature type="binding site" evidence="5">
    <location>
        <begin position="108"/>
        <end position="111"/>
    </location>
    <ligand>
        <name>(6S)-5,6,7,8-tetrahydrofolate</name>
        <dbReference type="ChEBI" id="CHEBI:57453"/>
    </ligand>
</feature>
<evidence type="ECO:0000259" key="7">
    <source>
        <dbReference type="Pfam" id="PF02911"/>
    </source>
</evidence>
<dbReference type="InterPro" id="IPR002376">
    <property type="entry name" value="Formyl_transf_N"/>
</dbReference>
<evidence type="ECO:0000256" key="2">
    <source>
        <dbReference type="ARBA" id="ARBA00012261"/>
    </source>
</evidence>
<dbReference type="GO" id="GO:0005829">
    <property type="term" value="C:cytosol"/>
    <property type="evidence" value="ECO:0007669"/>
    <property type="project" value="TreeGrafter"/>
</dbReference>
<evidence type="ECO:0000256" key="5">
    <source>
        <dbReference type="HAMAP-Rule" id="MF_00182"/>
    </source>
</evidence>
<sequence length="318" mass="33832">MRVVFMGTPEFAATILEDLSQQHEVVAVYTRPDAVRGRGKALEPSPVKRAAERLGLPVRTPRTLRDEAAQVELAALEPDVVCVAAYGAILPKAVLDIPVYGCLNVHASLLPRWRGAAPVERAILAGDVETGVCVMRMEEGLDTGAFCVCRTARVDAKTAPELTDELANLGSHALLTALVHVASGVAEWTEQDEAQVTYASKVEKGELNPAPEDDAATAVRMVRASSSAHPSRARVAGRPVTVRALRTLEDARARELADGMAPGEVRFAGKRLFLGFSDAAAEVLAVKPDGKQDMDAKAFAAGVQGIKQGSLAWEAVHE</sequence>
<comment type="similarity">
    <text evidence="1 5">Belongs to the Fmt family.</text>
</comment>
<dbReference type="SUPFAM" id="SSF53328">
    <property type="entry name" value="Formyltransferase"/>
    <property type="match status" value="1"/>
</dbReference>
<dbReference type="EC" id="2.1.2.9" evidence="2 5"/>
<dbReference type="AlphaFoldDB" id="A0A842JBK5"/>
<dbReference type="InterPro" id="IPR036477">
    <property type="entry name" value="Formyl_transf_N_sf"/>
</dbReference>
<accession>A0A842JBK5</accession>
<dbReference type="GO" id="GO:0004479">
    <property type="term" value="F:methionyl-tRNA formyltransferase activity"/>
    <property type="evidence" value="ECO:0007669"/>
    <property type="project" value="UniProtKB-UniRule"/>
</dbReference>
<evidence type="ECO:0000313" key="9">
    <source>
        <dbReference type="Proteomes" id="UP000587396"/>
    </source>
</evidence>
<keyword evidence="9" id="KW-1185">Reference proteome</keyword>
<evidence type="ECO:0000256" key="1">
    <source>
        <dbReference type="ARBA" id="ARBA00010699"/>
    </source>
</evidence>
<dbReference type="NCBIfam" id="TIGR00460">
    <property type="entry name" value="fmt"/>
    <property type="match status" value="1"/>
</dbReference>
<dbReference type="InterPro" id="IPR041711">
    <property type="entry name" value="Met-tRNA-FMT_N"/>
</dbReference>
<protein>
    <recommendedName>
        <fullName evidence="2 5">Methionyl-tRNA formyltransferase</fullName>
        <ecNumber evidence="2 5">2.1.2.9</ecNumber>
    </recommendedName>
</protein>
<dbReference type="RefSeq" id="WP_185905109.1">
    <property type="nucleotide sequence ID" value="NZ_JACMSE010000004.1"/>
</dbReference>
<keyword evidence="3 5" id="KW-0808">Transferase</keyword>
<evidence type="ECO:0000256" key="4">
    <source>
        <dbReference type="ARBA" id="ARBA00022917"/>
    </source>
</evidence>
<keyword evidence="4 5" id="KW-0648">Protein biosynthesis</keyword>